<name>A0ABS9TEP1_9PSEU</name>
<evidence type="ECO:0000313" key="2">
    <source>
        <dbReference type="EMBL" id="MCH6166776.1"/>
    </source>
</evidence>
<keyword evidence="3" id="KW-1185">Reference proteome</keyword>
<dbReference type="EMBL" id="JAKXMK010000011">
    <property type="protein sequence ID" value="MCH6166776.1"/>
    <property type="molecule type" value="Genomic_DNA"/>
</dbReference>
<feature type="compositionally biased region" description="Low complexity" evidence="1">
    <location>
        <begin position="7"/>
        <end position="18"/>
    </location>
</feature>
<evidence type="ECO:0000313" key="3">
    <source>
        <dbReference type="Proteomes" id="UP001299970"/>
    </source>
</evidence>
<evidence type="ECO:0000256" key="1">
    <source>
        <dbReference type="SAM" id="MobiDB-lite"/>
    </source>
</evidence>
<feature type="region of interest" description="Disordered" evidence="1">
    <location>
        <begin position="53"/>
        <end position="82"/>
    </location>
</feature>
<dbReference type="Proteomes" id="UP001299970">
    <property type="component" value="Unassembled WGS sequence"/>
</dbReference>
<organism evidence="2 3">
    <name type="scientific">Pseudonocardia alaniniphila</name>
    <dbReference type="NCBI Taxonomy" id="75291"/>
    <lineage>
        <taxon>Bacteria</taxon>
        <taxon>Bacillati</taxon>
        <taxon>Actinomycetota</taxon>
        <taxon>Actinomycetes</taxon>
        <taxon>Pseudonocardiales</taxon>
        <taxon>Pseudonocardiaceae</taxon>
        <taxon>Pseudonocardia</taxon>
    </lineage>
</organism>
<sequence length="82" mass="8763">MTRRPQGAASSRIAGRAALPLDPAGRRCRSRGTDPLRCSGLVGFFLGERPIAADSERHAPAQSRTRRTIPQQPADTRVVAAA</sequence>
<proteinExistence type="predicted"/>
<protein>
    <submittedName>
        <fullName evidence="2">Uncharacterized protein</fullName>
    </submittedName>
</protein>
<feature type="region of interest" description="Disordered" evidence="1">
    <location>
        <begin position="1"/>
        <end position="33"/>
    </location>
</feature>
<accession>A0ABS9TEP1</accession>
<reference evidence="2 3" key="1">
    <citation type="submission" date="2022-03" db="EMBL/GenBank/DDBJ databases">
        <title>Pseudonocardia alaer sp. nov., a novel actinomycete isolated from reed forest soil.</title>
        <authorList>
            <person name="Wang L."/>
        </authorList>
    </citation>
    <scope>NUCLEOTIDE SEQUENCE [LARGE SCALE GENOMIC DNA]</scope>
    <source>
        <strain evidence="2 3">Y-16303</strain>
    </source>
</reference>
<dbReference type="RefSeq" id="WP_241036812.1">
    <property type="nucleotide sequence ID" value="NZ_BAAAJF010000036.1"/>
</dbReference>
<gene>
    <name evidence="2" type="ORF">MMF94_13895</name>
</gene>
<comment type="caution">
    <text evidence="2">The sequence shown here is derived from an EMBL/GenBank/DDBJ whole genome shotgun (WGS) entry which is preliminary data.</text>
</comment>